<dbReference type="Gene3D" id="3.40.190.10">
    <property type="entry name" value="Periplasmic binding protein-like II"/>
    <property type="match status" value="2"/>
</dbReference>
<dbReference type="Pfam" id="PF01547">
    <property type="entry name" value="SBP_bac_1"/>
    <property type="match status" value="1"/>
</dbReference>
<comment type="similarity">
    <text evidence="1">Belongs to the bacterial solute-binding protein 1 family.</text>
</comment>
<keyword evidence="4" id="KW-0472">Membrane</keyword>
<dbReference type="Proteomes" id="UP000095349">
    <property type="component" value="Chromosome"/>
</dbReference>
<evidence type="ECO:0000313" key="6">
    <source>
        <dbReference type="Proteomes" id="UP000095349"/>
    </source>
</evidence>
<gene>
    <name evidence="5" type="ORF">A4G23_03935</name>
</gene>
<dbReference type="PATRIC" id="fig|285473.5.peg.4129"/>
<dbReference type="InterPro" id="IPR006059">
    <property type="entry name" value="SBP"/>
</dbReference>
<evidence type="ECO:0000256" key="3">
    <source>
        <dbReference type="SAM" id="MobiDB-lite"/>
    </source>
</evidence>
<proteinExistence type="inferred from homology"/>
<keyword evidence="2" id="KW-0813">Transport</keyword>
<dbReference type="EMBL" id="CP017316">
    <property type="protein sequence ID" value="AOT61058.1"/>
    <property type="molecule type" value="Genomic_DNA"/>
</dbReference>
<sequence>MTGRLRLEGWKRAYAVVLCLVVLAAGGIAWTQWQGRAERSVTLLGNWTGADEARFKKEVLEPFEAEHGISVVYQGSSAESQVLAADVEAGAPPDVVIMPGPGELAEYAALRRLKPLDGLFDPDHYGPMWTPRIAGGVYWVPVKVDLKSMVWYPAAVPEADLPALARKPGEWCLALESGATSGWPGTDWVEDVLLQQAGWRKYQDWATGRLSWKDDAVRQAWETWRDLVGAGDRKRVERALLGGFADPWGGERPTCTTQRLEHQASFVRAGGHWSAAEGRYVHSKALIPRARKDLTAWEVSGDLAAMLRDTPEARALIRYLADPGTARLGFTANRAVPEGAYAEDPAEGGNGSGKGGTGSAKGGTDPTKGAIDATLRGRGTMRCWDASDAMPPAMRDAFHQAALRFLADPAELPERLAVLEELRVRHRGAAWLPAVCGES</sequence>
<keyword evidence="4" id="KW-0812">Transmembrane</keyword>
<feature type="region of interest" description="Disordered" evidence="3">
    <location>
        <begin position="341"/>
        <end position="372"/>
    </location>
</feature>
<dbReference type="SUPFAM" id="SSF53850">
    <property type="entry name" value="Periplasmic binding protein-like II"/>
    <property type="match status" value="1"/>
</dbReference>
<feature type="compositionally biased region" description="Gly residues" evidence="3">
    <location>
        <begin position="348"/>
        <end position="361"/>
    </location>
</feature>
<accession>A0A1D8G6N1</accession>
<evidence type="ECO:0000256" key="1">
    <source>
        <dbReference type="ARBA" id="ARBA00008520"/>
    </source>
</evidence>
<dbReference type="KEGG" id="srn:A4G23_03935"/>
<keyword evidence="4" id="KW-1133">Transmembrane helix</keyword>
<protein>
    <submittedName>
        <fullName evidence="5">Bacterial extracellular solute-binding protein</fullName>
    </submittedName>
</protein>
<dbReference type="RefSeq" id="WP_069978001.1">
    <property type="nucleotide sequence ID" value="NZ_CP017316.1"/>
</dbReference>
<dbReference type="OrthoDB" id="8663148at2"/>
<dbReference type="PANTHER" id="PTHR43649">
    <property type="entry name" value="ARABINOSE-BINDING PROTEIN-RELATED"/>
    <property type="match status" value="1"/>
</dbReference>
<keyword evidence="6" id="KW-1185">Reference proteome</keyword>
<evidence type="ECO:0000256" key="4">
    <source>
        <dbReference type="SAM" id="Phobius"/>
    </source>
</evidence>
<dbReference type="AlphaFoldDB" id="A0A1D8G6N1"/>
<dbReference type="InterPro" id="IPR050490">
    <property type="entry name" value="Bact_solute-bd_prot1"/>
</dbReference>
<dbReference type="STRING" id="285473.A4G23_03935"/>
<feature type="transmembrane region" description="Helical" evidence="4">
    <location>
        <begin position="12"/>
        <end position="33"/>
    </location>
</feature>
<organism evidence="5 6">
    <name type="scientific">Streptomyces rubrolavendulae</name>
    <dbReference type="NCBI Taxonomy" id="285473"/>
    <lineage>
        <taxon>Bacteria</taxon>
        <taxon>Bacillati</taxon>
        <taxon>Actinomycetota</taxon>
        <taxon>Actinomycetes</taxon>
        <taxon>Kitasatosporales</taxon>
        <taxon>Streptomycetaceae</taxon>
        <taxon>Streptomyces</taxon>
    </lineage>
</organism>
<name>A0A1D8G6N1_9ACTN</name>
<reference evidence="5 6" key="1">
    <citation type="submission" date="2016-09" db="EMBL/GenBank/DDBJ databases">
        <title>Streptomyces rubrolavendulae MJM4426 Genome sequencing and assembly.</title>
        <authorList>
            <person name="Kim J.-G."/>
        </authorList>
    </citation>
    <scope>NUCLEOTIDE SEQUENCE [LARGE SCALE GENOMIC DNA]</scope>
    <source>
        <strain evidence="5 6">MJM4426</strain>
    </source>
</reference>
<evidence type="ECO:0000313" key="5">
    <source>
        <dbReference type="EMBL" id="AOT61058.1"/>
    </source>
</evidence>
<evidence type="ECO:0000256" key="2">
    <source>
        <dbReference type="ARBA" id="ARBA00022448"/>
    </source>
</evidence>
<dbReference type="PANTHER" id="PTHR43649:SF29">
    <property type="entry name" value="OSMOPROTECTIVE COMPOUNDS-BINDING PROTEIN GGTB"/>
    <property type="match status" value="1"/>
</dbReference>